<dbReference type="Proteomes" id="UP000325081">
    <property type="component" value="Unassembled WGS sequence"/>
</dbReference>
<keyword evidence="1" id="KW-0175">Coiled coil</keyword>
<evidence type="ECO:0000313" key="2">
    <source>
        <dbReference type="EMBL" id="GER44504.1"/>
    </source>
</evidence>
<sequence>MSNLEWRDRMEKMKLECWIKEVKEEIKELKRLGRWMKEKECDKLDKLRKERAKYQARIRKIESRTEGFVYREPVFTFDPPISDDDTFADLDVVEVVEVEEEILVLIREIRRTRAN</sequence>
<feature type="coiled-coil region" evidence="1">
    <location>
        <begin position="12"/>
        <end position="64"/>
    </location>
</feature>
<dbReference type="GO" id="GO:0016874">
    <property type="term" value="F:ligase activity"/>
    <property type="evidence" value="ECO:0007669"/>
    <property type="project" value="UniProtKB-KW"/>
</dbReference>
<name>A0A5A7QHD5_STRAF</name>
<keyword evidence="2" id="KW-0436">Ligase</keyword>
<dbReference type="AlphaFoldDB" id="A0A5A7QHD5"/>
<accession>A0A5A7QHD5</accession>
<evidence type="ECO:0000313" key="3">
    <source>
        <dbReference type="Proteomes" id="UP000325081"/>
    </source>
</evidence>
<proteinExistence type="predicted"/>
<evidence type="ECO:0000256" key="1">
    <source>
        <dbReference type="SAM" id="Coils"/>
    </source>
</evidence>
<dbReference type="EMBL" id="BKCP01006959">
    <property type="protein sequence ID" value="GER44504.1"/>
    <property type="molecule type" value="Genomic_DNA"/>
</dbReference>
<organism evidence="2 3">
    <name type="scientific">Striga asiatica</name>
    <name type="common">Asiatic witchweed</name>
    <name type="synonym">Buchnera asiatica</name>
    <dbReference type="NCBI Taxonomy" id="4170"/>
    <lineage>
        <taxon>Eukaryota</taxon>
        <taxon>Viridiplantae</taxon>
        <taxon>Streptophyta</taxon>
        <taxon>Embryophyta</taxon>
        <taxon>Tracheophyta</taxon>
        <taxon>Spermatophyta</taxon>
        <taxon>Magnoliopsida</taxon>
        <taxon>eudicotyledons</taxon>
        <taxon>Gunneridae</taxon>
        <taxon>Pentapetalae</taxon>
        <taxon>asterids</taxon>
        <taxon>lamiids</taxon>
        <taxon>Lamiales</taxon>
        <taxon>Orobanchaceae</taxon>
        <taxon>Buchnereae</taxon>
        <taxon>Striga</taxon>
    </lineage>
</organism>
<protein>
    <submittedName>
        <fullName evidence="2">Valine--tRNA ligase</fullName>
    </submittedName>
</protein>
<keyword evidence="3" id="KW-1185">Reference proteome</keyword>
<comment type="caution">
    <text evidence="2">The sequence shown here is derived from an EMBL/GenBank/DDBJ whole genome shotgun (WGS) entry which is preliminary data.</text>
</comment>
<reference evidence="3" key="1">
    <citation type="journal article" date="2019" name="Curr. Biol.">
        <title>Genome Sequence of Striga asiatica Provides Insight into the Evolution of Plant Parasitism.</title>
        <authorList>
            <person name="Yoshida S."/>
            <person name="Kim S."/>
            <person name="Wafula E.K."/>
            <person name="Tanskanen J."/>
            <person name="Kim Y.M."/>
            <person name="Honaas L."/>
            <person name="Yang Z."/>
            <person name="Spallek T."/>
            <person name="Conn C.E."/>
            <person name="Ichihashi Y."/>
            <person name="Cheong K."/>
            <person name="Cui S."/>
            <person name="Der J.P."/>
            <person name="Gundlach H."/>
            <person name="Jiao Y."/>
            <person name="Hori C."/>
            <person name="Ishida J.K."/>
            <person name="Kasahara H."/>
            <person name="Kiba T."/>
            <person name="Kim M.S."/>
            <person name="Koo N."/>
            <person name="Laohavisit A."/>
            <person name="Lee Y.H."/>
            <person name="Lumba S."/>
            <person name="McCourt P."/>
            <person name="Mortimer J.C."/>
            <person name="Mutuku J.M."/>
            <person name="Nomura T."/>
            <person name="Sasaki-Sekimoto Y."/>
            <person name="Seto Y."/>
            <person name="Wang Y."/>
            <person name="Wakatake T."/>
            <person name="Sakakibara H."/>
            <person name="Demura T."/>
            <person name="Yamaguchi S."/>
            <person name="Yoneyama K."/>
            <person name="Manabe R.I."/>
            <person name="Nelson D.C."/>
            <person name="Schulman A.H."/>
            <person name="Timko M.P."/>
            <person name="dePamphilis C.W."/>
            <person name="Choi D."/>
            <person name="Shirasu K."/>
        </authorList>
    </citation>
    <scope>NUCLEOTIDE SEQUENCE [LARGE SCALE GENOMIC DNA]</scope>
    <source>
        <strain evidence="3">cv. UVA1</strain>
    </source>
</reference>
<gene>
    <name evidence="2" type="ORF">STAS_21405</name>
</gene>